<feature type="domain" description="Serine aminopeptidase S33" evidence="1">
    <location>
        <begin position="22"/>
        <end position="244"/>
    </location>
</feature>
<keyword evidence="2" id="KW-0378">Hydrolase</keyword>
<accession>A0ABW1UZ83</accession>
<dbReference type="InterPro" id="IPR022742">
    <property type="entry name" value="Hydrolase_4"/>
</dbReference>
<evidence type="ECO:0000313" key="3">
    <source>
        <dbReference type="Proteomes" id="UP001596233"/>
    </source>
</evidence>
<dbReference type="InterPro" id="IPR000073">
    <property type="entry name" value="AB_hydrolase_1"/>
</dbReference>
<dbReference type="InterPro" id="IPR029058">
    <property type="entry name" value="AB_hydrolase_fold"/>
</dbReference>
<dbReference type="Pfam" id="PF12146">
    <property type="entry name" value="Hydrolase_4"/>
    <property type="match status" value="1"/>
</dbReference>
<dbReference type="PANTHER" id="PTHR43798">
    <property type="entry name" value="MONOACYLGLYCEROL LIPASE"/>
    <property type="match status" value="1"/>
</dbReference>
<protein>
    <submittedName>
        <fullName evidence="2">Alpha/beta fold hydrolase</fullName>
    </submittedName>
</protein>
<organism evidence="2 3">
    <name type="scientific">Paenibacillus septentrionalis</name>
    <dbReference type="NCBI Taxonomy" id="429342"/>
    <lineage>
        <taxon>Bacteria</taxon>
        <taxon>Bacillati</taxon>
        <taxon>Bacillota</taxon>
        <taxon>Bacilli</taxon>
        <taxon>Bacillales</taxon>
        <taxon>Paenibacillaceae</taxon>
        <taxon>Paenibacillus</taxon>
    </lineage>
</organism>
<name>A0ABW1UZ83_9BACL</name>
<dbReference type="SUPFAM" id="SSF53474">
    <property type="entry name" value="alpha/beta-Hydrolases"/>
    <property type="match status" value="1"/>
</dbReference>
<proteinExistence type="predicted"/>
<reference evidence="3" key="1">
    <citation type="journal article" date="2019" name="Int. J. Syst. Evol. Microbiol.">
        <title>The Global Catalogue of Microorganisms (GCM) 10K type strain sequencing project: providing services to taxonomists for standard genome sequencing and annotation.</title>
        <authorList>
            <consortium name="The Broad Institute Genomics Platform"/>
            <consortium name="The Broad Institute Genome Sequencing Center for Infectious Disease"/>
            <person name="Wu L."/>
            <person name="Ma J."/>
        </authorList>
    </citation>
    <scope>NUCLEOTIDE SEQUENCE [LARGE SCALE GENOMIC DNA]</scope>
    <source>
        <strain evidence="3">PCU 280</strain>
    </source>
</reference>
<evidence type="ECO:0000259" key="1">
    <source>
        <dbReference type="Pfam" id="PF12146"/>
    </source>
</evidence>
<dbReference type="Gene3D" id="3.40.50.1820">
    <property type="entry name" value="alpha/beta hydrolase"/>
    <property type="match status" value="1"/>
</dbReference>
<dbReference type="EMBL" id="JBHSTE010000001">
    <property type="protein sequence ID" value="MFC6331008.1"/>
    <property type="molecule type" value="Genomic_DNA"/>
</dbReference>
<gene>
    <name evidence="2" type="ORF">ACFP56_00115</name>
</gene>
<dbReference type="RefSeq" id="WP_379229776.1">
    <property type="nucleotide sequence ID" value="NZ_JBHSTE010000001.1"/>
</dbReference>
<dbReference type="PANTHER" id="PTHR43798:SF33">
    <property type="entry name" value="HYDROLASE, PUTATIVE (AFU_ORTHOLOGUE AFUA_2G14860)-RELATED"/>
    <property type="match status" value="1"/>
</dbReference>
<evidence type="ECO:0000313" key="2">
    <source>
        <dbReference type="EMBL" id="MFC6331008.1"/>
    </source>
</evidence>
<dbReference type="GO" id="GO:0016787">
    <property type="term" value="F:hydrolase activity"/>
    <property type="evidence" value="ECO:0007669"/>
    <property type="project" value="UniProtKB-KW"/>
</dbReference>
<sequence length="264" mass="30246">MEERTFRTDGCELRYWVRPADSRKWIIFLHGAGCDHLMFERQFPAMPEDYNIVAWDARGHGQSRLDPGKRFNYQDMLKDFQRLTEHYNMEDIVLIGQSMGGNLSQDLLAQYPERIRKVVLIGCTDNAQSLSFSERVQLSLAIPTLRLIPWTSLAKLSGDASGETEYAKAYTRKAIMSLGKQRFVDVMKTLRIALRHDPQYTFPIPVLLILGEKDKTGNIVKAMSGWPRKDRNAVLKLIPNAGHNANMDNPDLVNRHIINYLAQP</sequence>
<keyword evidence="3" id="KW-1185">Reference proteome</keyword>
<comment type="caution">
    <text evidence="2">The sequence shown here is derived from an EMBL/GenBank/DDBJ whole genome shotgun (WGS) entry which is preliminary data.</text>
</comment>
<dbReference type="InterPro" id="IPR050266">
    <property type="entry name" value="AB_hydrolase_sf"/>
</dbReference>
<dbReference type="PRINTS" id="PR00111">
    <property type="entry name" value="ABHYDROLASE"/>
</dbReference>
<dbReference type="Proteomes" id="UP001596233">
    <property type="component" value="Unassembled WGS sequence"/>
</dbReference>